<feature type="transmembrane region" description="Helical" evidence="9">
    <location>
        <begin position="231"/>
        <end position="253"/>
    </location>
</feature>
<feature type="transmembrane region" description="Helical" evidence="9">
    <location>
        <begin position="87"/>
        <end position="106"/>
    </location>
</feature>
<accession>A0A6A5G1E3</accession>
<protein>
    <recommendedName>
        <fullName evidence="10">G-protein coupled receptors family 1 profile domain-containing protein</fullName>
    </recommendedName>
</protein>
<evidence type="ECO:0000313" key="12">
    <source>
        <dbReference type="Proteomes" id="UP000483820"/>
    </source>
</evidence>
<evidence type="ECO:0000256" key="8">
    <source>
        <dbReference type="RuleBase" id="RU000688"/>
    </source>
</evidence>
<comment type="caution">
    <text evidence="11">The sequence shown here is derived from an EMBL/GenBank/DDBJ whole genome shotgun (WGS) entry which is preliminary data.</text>
</comment>
<dbReference type="SUPFAM" id="SSF81321">
    <property type="entry name" value="Family A G protein-coupled receptor-like"/>
    <property type="match status" value="1"/>
</dbReference>
<dbReference type="GO" id="GO:0005886">
    <property type="term" value="C:plasma membrane"/>
    <property type="evidence" value="ECO:0007669"/>
    <property type="project" value="TreeGrafter"/>
</dbReference>
<dbReference type="InterPro" id="IPR017452">
    <property type="entry name" value="GPCR_Rhodpsn_7TM"/>
</dbReference>
<feature type="transmembrane region" description="Helical" evidence="9">
    <location>
        <begin position="320"/>
        <end position="343"/>
    </location>
</feature>
<dbReference type="Proteomes" id="UP000483820">
    <property type="component" value="Chromosome X"/>
</dbReference>
<evidence type="ECO:0000256" key="6">
    <source>
        <dbReference type="ARBA" id="ARBA00023170"/>
    </source>
</evidence>
<feature type="transmembrane region" description="Helical" evidence="9">
    <location>
        <begin position="55"/>
        <end position="75"/>
    </location>
</feature>
<dbReference type="GeneID" id="9804478"/>
<dbReference type="EMBL" id="WUAV01000006">
    <property type="protein sequence ID" value="KAF1748613.1"/>
    <property type="molecule type" value="Genomic_DNA"/>
</dbReference>
<dbReference type="KEGG" id="crq:GCK72_025080"/>
<dbReference type="CTD" id="9804478"/>
<dbReference type="GO" id="GO:0008188">
    <property type="term" value="F:neuropeptide receptor activity"/>
    <property type="evidence" value="ECO:0007669"/>
    <property type="project" value="TreeGrafter"/>
</dbReference>
<organism evidence="11 12">
    <name type="scientific">Caenorhabditis remanei</name>
    <name type="common">Caenorhabditis vulgaris</name>
    <dbReference type="NCBI Taxonomy" id="31234"/>
    <lineage>
        <taxon>Eukaryota</taxon>
        <taxon>Metazoa</taxon>
        <taxon>Ecdysozoa</taxon>
        <taxon>Nematoda</taxon>
        <taxon>Chromadorea</taxon>
        <taxon>Rhabditida</taxon>
        <taxon>Rhabditina</taxon>
        <taxon>Rhabditomorpha</taxon>
        <taxon>Rhabditoidea</taxon>
        <taxon>Rhabditidae</taxon>
        <taxon>Peloderinae</taxon>
        <taxon>Caenorhabditis</taxon>
    </lineage>
</organism>
<dbReference type="Gene3D" id="1.20.1070.10">
    <property type="entry name" value="Rhodopsin 7-helix transmembrane proteins"/>
    <property type="match status" value="1"/>
</dbReference>
<reference evidence="11 12" key="1">
    <citation type="submission" date="2019-12" db="EMBL/GenBank/DDBJ databases">
        <title>Chromosome-level assembly of the Caenorhabditis remanei genome.</title>
        <authorList>
            <person name="Teterina A.A."/>
            <person name="Willis J.H."/>
            <person name="Phillips P.C."/>
        </authorList>
    </citation>
    <scope>NUCLEOTIDE SEQUENCE [LARGE SCALE GENOMIC DNA]</scope>
    <source>
        <strain evidence="11 12">PX506</strain>
        <tissue evidence="11">Whole organism</tissue>
    </source>
</reference>
<gene>
    <name evidence="11" type="ORF">GCK72_025080</name>
</gene>
<evidence type="ECO:0000256" key="1">
    <source>
        <dbReference type="ARBA" id="ARBA00004141"/>
    </source>
</evidence>
<evidence type="ECO:0000259" key="10">
    <source>
        <dbReference type="PROSITE" id="PS50262"/>
    </source>
</evidence>
<keyword evidence="6 8" id="KW-0675">Receptor</keyword>
<evidence type="ECO:0000256" key="2">
    <source>
        <dbReference type="ARBA" id="ARBA00022692"/>
    </source>
</evidence>
<dbReference type="PANTHER" id="PTHR24243:SF213">
    <property type="entry name" value="G-PROTEIN COUPLED RECEPTORS FAMILY 1 PROFILE DOMAIN-CONTAINING PROTEIN"/>
    <property type="match status" value="1"/>
</dbReference>
<keyword evidence="4 8" id="KW-0297">G-protein coupled receptor</keyword>
<feature type="domain" description="G-protein coupled receptors family 1 profile" evidence="10">
    <location>
        <begin position="67"/>
        <end position="340"/>
    </location>
</feature>
<dbReference type="PROSITE" id="PS00237">
    <property type="entry name" value="G_PROTEIN_RECEP_F1_1"/>
    <property type="match status" value="1"/>
</dbReference>
<dbReference type="PANTHER" id="PTHR24243">
    <property type="entry name" value="G-PROTEIN COUPLED RECEPTOR"/>
    <property type="match status" value="1"/>
</dbReference>
<evidence type="ECO:0000256" key="5">
    <source>
        <dbReference type="ARBA" id="ARBA00023136"/>
    </source>
</evidence>
<keyword evidence="7 8" id="KW-0807">Transducer</keyword>
<dbReference type="Pfam" id="PF00001">
    <property type="entry name" value="7tm_1"/>
    <property type="match status" value="1"/>
</dbReference>
<dbReference type="PRINTS" id="PR00237">
    <property type="entry name" value="GPCRRHODOPSN"/>
</dbReference>
<name>A0A6A5G1E3_CAERE</name>
<feature type="transmembrane region" description="Helical" evidence="9">
    <location>
        <begin position="280"/>
        <end position="298"/>
    </location>
</feature>
<keyword evidence="3 9" id="KW-1133">Transmembrane helix</keyword>
<keyword evidence="5 9" id="KW-0472">Membrane</keyword>
<dbReference type="AlphaFoldDB" id="A0A6A5G1E3"/>
<feature type="transmembrane region" description="Helical" evidence="9">
    <location>
        <begin position="168"/>
        <end position="189"/>
    </location>
</feature>
<dbReference type="InterPro" id="IPR000276">
    <property type="entry name" value="GPCR_Rhodpsn"/>
</dbReference>
<evidence type="ECO:0000256" key="9">
    <source>
        <dbReference type="SAM" id="Phobius"/>
    </source>
</evidence>
<evidence type="ECO:0000313" key="11">
    <source>
        <dbReference type="EMBL" id="KAF1748613.1"/>
    </source>
</evidence>
<keyword evidence="2 8" id="KW-0812">Transmembrane</keyword>
<dbReference type="RefSeq" id="XP_003094508.2">
    <property type="nucleotide sequence ID" value="XM_003094460.2"/>
</dbReference>
<comment type="subcellular location">
    <subcellularLocation>
        <location evidence="1">Membrane</location>
        <topology evidence="1">Multi-pass membrane protein</topology>
    </subcellularLocation>
</comment>
<evidence type="ECO:0000256" key="4">
    <source>
        <dbReference type="ARBA" id="ARBA00023040"/>
    </source>
</evidence>
<evidence type="ECO:0000256" key="7">
    <source>
        <dbReference type="ARBA" id="ARBA00023224"/>
    </source>
</evidence>
<dbReference type="PROSITE" id="PS50262">
    <property type="entry name" value="G_PROTEIN_RECEP_F1_2"/>
    <property type="match status" value="1"/>
</dbReference>
<sequence>MLKACMNATNQCECLAIECPIVYGNLEEQKEACYMESCFITKRALVDPTLYKVTALYLVIFLVGVIGNITTCLVMKKHPLMKTHASMYLMNLAVSDLVTLFVGLPFEVLMNWHQYPWPFPDYVCNLKALIAETTSSVSILTILIFAIERYVAVCHPLFLMKVQPFKRNIRTIIGFTWVFSVLCAMPFAIHHRADYIIKSWPGTDNGIPVTSSKLCMVAVVFDQKLMPTFKVLFHFSAIAFFAIPLLTILILYARIACKVSSNRTIQPGELDITEELQMRINAILCAIVSAFFICYLPFQCQRLLFFYLDNEVILQWVNQYFYFISGFLFYLATIINPIAYNLASSRFRRAFKDIICEYYWRGNSNGYPRSSFSKYSLAHTPLRQAMSNRIPILDPKTTA</sequence>
<comment type="similarity">
    <text evidence="8">Belongs to the G-protein coupled receptor 1 family.</text>
</comment>
<evidence type="ECO:0000256" key="3">
    <source>
        <dbReference type="ARBA" id="ARBA00022989"/>
    </source>
</evidence>
<proteinExistence type="inferred from homology"/>